<dbReference type="RefSeq" id="WP_145031611.1">
    <property type="nucleotide sequence ID" value="NZ_CP036271.1"/>
</dbReference>
<keyword evidence="3" id="KW-1185">Reference proteome</keyword>
<dbReference type="PANTHER" id="PTHR33525:SF3">
    <property type="entry name" value="RIBONUCLEASE Y"/>
    <property type="match status" value="1"/>
</dbReference>
<dbReference type="InterPro" id="IPR003607">
    <property type="entry name" value="HD/PDEase_dom"/>
</dbReference>
<organism evidence="2 3">
    <name type="scientific">Caulifigura coniformis</name>
    <dbReference type="NCBI Taxonomy" id="2527983"/>
    <lineage>
        <taxon>Bacteria</taxon>
        <taxon>Pseudomonadati</taxon>
        <taxon>Planctomycetota</taxon>
        <taxon>Planctomycetia</taxon>
        <taxon>Planctomycetales</taxon>
        <taxon>Planctomycetaceae</taxon>
        <taxon>Caulifigura</taxon>
    </lineage>
</organism>
<name>A0A517SHL9_9PLAN</name>
<gene>
    <name evidence="2" type="ORF">Pan44_36680</name>
</gene>
<evidence type="ECO:0000259" key="1">
    <source>
        <dbReference type="PROSITE" id="PS51833"/>
    </source>
</evidence>
<dbReference type="AlphaFoldDB" id="A0A517SHL9"/>
<dbReference type="SMART" id="SM00471">
    <property type="entry name" value="HDc"/>
    <property type="match status" value="1"/>
</dbReference>
<proteinExistence type="predicted"/>
<dbReference type="InterPro" id="IPR052340">
    <property type="entry name" value="RNase_Y/CdgJ"/>
</dbReference>
<dbReference type="KEGG" id="ccos:Pan44_36680"/>
<reference evidence="2 3" key="1">
    <citation type="submission" date="2019-02" db="EMBL/GenBank/DDBJ databases">
        <title>Deep-cultivation of Planctomycetes and their phenomic and genomic characterization uncovers novel biology.</title>
        <authorList>
            <person name="Wiegand S."/>
            <person name="Jogler M."/>
            <person name="Boedeker C."/>
            <person name="Pinto D."/>
            <person name="Vollmers J."/>
            <person name="Rivas-Marin E."/>
            <person name="Kohn T."/>
            <person name="Peeters S.H."/>
            <person name="Heuer A."/>
            <person name="Rast P."/>
            <person name="Oberbeckmann S."/>
            <person name="Bunk B."/>
            <person name="Jeske O."/>
            <person name="Meyerdierks A."/>
            <person name="Storesund J.E."/>
            <person name="Kallscheuer N."/>
            <person name="Luecker S."/>
            <person name="Lage O.M."/>
            <person name="Pohl T."/>
            <person name="Merkel B.J."/>
            <person name="Hornburger P."/>
            <person name="Mueller R.-W."/>
            <person name="Bruemmer F."/>
            <person name="Labrenz M."/>
            <person name="Spormann A.M."/>
            <person name="Op den Camp H."/>
            <person name="Overmann J."/>
            <person name="Amann R."/>
            <person name="Jetten M.S.M."/>
            <person name="Mascher T."/>
            <person name="Medema M.H."/>
            <person name="Devos D.P."/>
            <person name="Kaster A.-K."/>
            <person name="Ovreas L."/>
            <person name="Rohde M."/>
            <person name="Galperin M.Y."/>
            <person name="Jogler C."/>
        </authorList>
    </citation>
    <scope>NUCLEOTIDE SEQUENCE [LARGE SCALE GENOMIC DNA]</scope>
    <source>
        <strain evidence="2 3">Pan44</strain>
    </source>
</reference>
<dbReference type="Gene3D" id="1.10.3210.10">
    <property type="entry name" value="Hypothetical protein af1432"/>
    <property type="match status" value="1"/>
</dbReference>
<sequence>MASAAESQCPEVPGELKDRLKRAVGTLNMLPAVAVQALQIANNPDCDLGKLAGVIQRDLTITTLILRMANSALFSPPKPIASLHHAMLSLGLRRCRDFIVTAGLDSVAKKASPEMKTQRETLWRHGFLTALFAMKINQLLGLRFQGEEFTAGLMHDFGRTLLAVADPATFTRLDRLDFVEGDDLEARESEAIGVSHAEFGAWFASTNELPNSLVAAIHLHHRPESAGEHLQLAALVAVADHMANHIQRGEAPEAYNSMTDGAMLLLEQSGARRATDVFAASVTKLLIDGPAIADSLMKE</sequence>
<evidence type="ECO:0000313" key="3">
    <source>
        <dbReference type="Proteomes" id="UP000315700"/>
    </source>
</evidence>
<evidence type="ECO:0000313" key="2">
    <source>
        <dbReference type="EMBL" id="QDT55622.1"/>
    </source>
</evidence>
<feature type="domain" description="HDOD" evidence="1">
    <location>
        <begin position="27"/>
        <end position="223"/>
    </location>
</feature>
<dbReference type="InterPro" id="IPR013976">
    <property type="entry name" value="HDOD"/>
</dbReference>
<dbReference type="EMBL" id="CP036271">
    <property type="protein sequence ID" value="QDT55622.1"/>
    <property type="molecule type" value="Genomic_DNA"/>
</dbReference>
<dbReference type="OrthoDB" id="9788446at2"/>
<dbReference type="Pfam" id="PF08668">
    <property type="entry name" value="HDOD"/>
    <property type="match status" value="1"/>
</dbReference>
<accession>A0A517SHL9</accession>
<dbReference type="InParanoid" id="A0A517SHL9"/>
<dbReference type="Proteomes" id="UP000315700">
    <property type="component" value="Chromosome"/>
</dbReference>
<protein>
    <submittedName>
        <fullName evidence="2">HDOD domain protein</fullName>
    </submittedName>
</protein>
<dbReference type="PANTHER" id="PTHR33525">
    <property type="match status" value="1"/>
</dbReference>
<dbReference type="PROSITE" id="PS51833">
    <property type="entry name" value="HDOD"/>
    <property type="match status" value="1"/>
</dbReference>
<dbReference type="SUPFAM" id="SSF109604">
    <property type="entry name" value="HD-domain/PDEase-like"/>
    <property type="match status" value="1"/>
</dbReference>